<accession>A0ABW8AZ65</accession>
<dbReference type="RefSeq" id="WP_396569884.1">
    <property type="nucleotide sequence ID" value="NZ_JBITRD010000011.1"/>
</dbReference>
<dbReference type="Proteomes" id="UP001614216">
    <property type="component" value="Unassembled WGS sequence"/>
</dbReference>
<protein>
    <submittedName>
        <fullName evidence="1">Uncharacterized protein</fullName>
    </submittedName>
</protein>
<keyword evidence="2" id="KW-1185">Reference proteome</keyword>
<evidence type="ECO:0000313" key="2">
    <source>
        <dbReference type="Proteomes" id="UP001614216"/>
    </source>
</evidence>
<organism evidence="1 2">
    <name type="scientific">Dorea amylophila</name>
    <dbReference type="NCBI Taxonomy" id="2981789"/>
    <lineage>
        <taxon>Bacteria</taxon>
        <taxon>Bacillati</taxon>
        <taxon>Bacillota</taxon>
        <taxon>Clostridia</taxon>
        <taxon>Lachnospirales</taxon>
        <taxon>Lachnospiraceae</taxon>
        <taxon>Dorea</taxon>
    </lineage>
</organism>
<gene>
    <name evidence="1" type="ORF">ACIF0M_09005</name>
</gene>
<reference evidence="1 2" key="1">
    <citation type="submission" date="2024-08" db="EMBL/GenBank/DDBJ databases">
        <authorList>
            <person name="Vancuren S.J."/>
            <person name="Allen-Vercoe E."/>
        </authorList>
    </citation>
    <scope>NUCLEOTIDE SEQUENCE [LARGE SCALE GENOMIC DNA]</scope>
    <source>
        <strain evidence="1 2">16-6-I_42_FAA</strain>
    </source>
</reference>
<proteinExistence type="predicted"/>
<evidence type="ECO:0000313" key="1">
    <source>
        <dbReference type="EMBL" id="MFI7845680.1"/>
    </source>
</evidence>
<sequence length="127" mass="14315">MTVNVSILVERAKAFSKKYGVPITKNQFEGTLDDPVPELPYMVWLSSHETGRGADGFNNLKAQDVDFELYTQQDNQERVDLAKAFETEVLPDVEYDVLVAPIPDEECFQTAYEVRGLLTKTKGVNRA</sequence>
<name>A0ABW8AZ65_9FIRM</name>
<comment type="caution">
    <text evidence="1">The sequence shown here is derived from an EMBL/GenBank/DDBJ whole genome shotgun (WGS) entry which is preliminary data.</text>
</comment>
<dbReference type="EMBL" id="JBITRD010000011">
    <property type="protein sequence ID" value="MFI7845680.1"/>
    <property type="molecule type" value="Genomic_DNA"/>
</dbReference>